<dbReference type="SUPFAM" id="SSF52151">
    <property type="entry name" value="FabD/lysophospholipase-like"/>
    <property type="match status" value="1"/>
</dbReference>
<protein>
    <submittedName>
        <fullName evidence="3">Patatin-like phospholipase family protein</fullName>
    </submittedName>
</protein>
<evidence type="ECO:0000313" key="3">
    <source>
        <dbReference type="EMBL" id="UZJ24854.1"/>
    </source>
</evidence>
<feature type="transmembrane region" description="Helical" evidence="2">
    <location>
        <begin position="365"/>
        <end position="388"/>
    </location>
</feature>
<proteinExistence type="predicted"/>
<gene>
    <name evidence="3" type="ORF">RHODO2019_17425</name>
</gene>
<evidence type="ECO:0000256" key="2">
    <source>
        <dbReference type="SAM" id="Phobius"/>
    </source>
</evidence>
<feature type="transmembrane region" description="Helical" evidence="2">
    <location>
        <begin position="275"/>
        <end position="301"/>
    </location>
</feature>
<accession>A0ABY6NZL8</accession>
<evidence type="ECO:0000256" key="1">
    <source>
        <dbReference type="SAM" id="MobiDB-lite"/>
    </source>
</evidence>
<keyword evidence="2" id="KW-0472">Membrane</keyword>
<dbReference type="InterPro" id="IPR016035">
    <property type="entry name" value="Acyl_Trfase/lysoPLipase"/>
</dbReference>
<dbReference type="Gene3D" id="3.40.1090.10">
    <property type="entry name" value="Cytosolic phospholipase A2 catalytic domain"/>
    <property type="match status" value="1"/>
</dbReference>
<keyword evidence="2" id="KW-0812">Transmembrane</keyword>
<evidence type="ECO:0000313" key="4">
    <source>
        <dbReference type="Proteomes" id="UP001164965"/>
    </source>
</evidence>
<organism evidence="3 4">
    <name type="scientific">Rhodococcus antarcticus</name>
    <dbReference type="NCBI Taxonomy" id="2987751"/>
    <lineage>
        <taxon>Bacteria</taxon>
        <taxon>Bacillati</taxon>
        <taxon>Actinomycetota</taxon>
        <taxon>Actinomycetes</taxon>
        <taxon>Mycobacteriales</taxon>
        <taxon>Nocardiaceae</taxon>
        <taxon>Rhodococcus</taxon>
    </lineage>
</organism>
<name>A0ABY6NZL8_9NOCA</name>
<feature type="transmembrane region" description="Helical" evidence="2">
    <location>
        <begin position="235"/>
        <end position="263"/>
    </location>
</feature>
<feature type="transmembrane region" description="Helical" evidence="2">
    <location>
        <begin position="337"/>
        <end position="359"/>
    </location>
</feature>
<dbReference type="RefSeq" id="WP_265382960.1">
    <property type="nucleotide sequence ID" value="NZ_CP110615.1"/>
</dbReference>
<keyword evidence="4" id="KW-1185">Reference proteome</keyword>
<keyword evidence="2" id="KW-1133">Transmembrane helix</keyword>
<feature type="region of interest" description="Disordered" evidence="1">
    <location>
        <begin position="830"/>
        <end position="857"/>
    </location>
</feature>
<reference evidence="3" key="1">
    <citation type="submission" date="2022-10" db="EMBL/GenBank/DDBJ databases">
        <title>Rhodococcus sp.75.</title>
        <authorList>
            <person name="Sun M."/>
        </authorList>
    </citation>
    <scope>NUCLEOTIDE SEQUENCE</scope>
    <source>
        <strain evidence="3">75</strain>
    </source>
</reference>
<sequence>MAVHGGPAARDALRALLTGGAPATWLHEPYLPDGITADADGPPTPLPPTQGYQADATYAFDPATAALVDRTHTDALDDLGAADLRTYRARSVDLTMRGGTTSGVVYPLAVCEVARRLRVRNVGGASAGAIAASATAAAELGRSRLAAGTAQQSPGADAVAQGHVHTGFAGLADIVAWLTELDGTTRAAGAAGSAGATGPERYRLAQLFQPARATRRLWPVVTAVMRRRHWAAVPLAVVAFGWRWALAALVVVAAAVATTAALLPGSGGGPGPRTLAALGHLGSLTALLTGVVGLVVQAAALRSARRTRARLLERPGPQRRLLEVTSAVDTPVNRTALGAWAALVVGALAVQGALGVWRGSPARSLLVAVPVSLALALLLALLVGYVAARFVGRSEQVGHGLLSGATRADGAPRPVVTWLDETLSELAGQPGRSLTFGDLWFGDHPCDDELRARAAADPRARLVNLELVTTDLTQQRAVSFPLPSTAVQRERAGTTLHVDHADLVELLGDALASQLCPPGNGVHAQVQRRDGSWAPITVHPLPEPADLPVVLAVRMSMALPVLFTAVRMYRLRHVAGVRDDGGHTLRADGAVLHWPPDGQTDARPVAEAVWFSDGGITSNFPVQLFDTLLPEWPTFGLNLGPHPDGFEHQDVWLPEDWQSGLPPSVPVGASVLGLVGAIVDTARSWRDTAQTGMPSTRGRVAWVRQRPAEGGTNLFMARDTIASLALRGAFAGARLRQRFTTVSPGAEGSPGHDEVRPSWERHRWLRLRVAVRALEEQRTRLTGSTPAYLPLLQPGAGAAAASAPFPQVPKPLYVPEDPRFGTEATALLTRSASPEVVRAAETDSPQPAPELTLAPPM</sequence>
<dbReference type="EMBL" id="CP110615">
    <property type="protein sequence ID" value="UZJ24854.1"/>
    <property type="molecule type" value="Genomic_DNA"/>
</dbReference>
<dbReference type="Proteomes" id="UP001164965">
    <property type="component" value="Chromosome"/>
</dbReference>